<dbReference type="RefSeq" id="WP_349661486.1">
    <property type="nucleotide sequence ID" value="NZ_JBEGDG010000021.1"/>
</dbReference>
<sequence>MINMTTTEIMDRKMLLNGEWVSRNEYMEIRDPQDGKLVGTVPLANLDDVEIALEAAVHGSERARSMPIHQRISILRKAAEELENRVEAFARVIALEGIKTIREARKEVVRCVETLRISSEEARRIKGETIPFDQFPGSENKVGYYLREPVGIILAITPFNDPLNLVAHKIGPAIAGGNAIILKPHEETPLCALMLAEVLMNAGLPEGVLQVITGIGSEIGEKLVTDPRVRMVSFTGGRLTGERIIKMAGLKKVSMELGSNAPTIIMNDADLDLAVPSCVSGAFWAAGQNCLHVQRLLVHSDIYDLFKERFITLSSSYQVGDKLDENTDMGPLINEEAAKRVEKSVDEALTNGANLLMGGIRNGNFYAPTLLENGHNTRLSYEEIYGPVTIIESFTNFEDAINRANSVDYGLQAAIFTRNLETAFKGMADLNVGAVMINESTDYRIDAMPFGGTKGSGLGREGVSFTLMEMTEPKVACFNI</sequence>
<comment type="similarity">
    <text evidence="1">Belongs to the aldehyde dehydrogenase family.</text>
</comment>
<evidence type="ECO:0000256" key="2">
    <source>
        <dbReference type="ARBA" id="ARBA00023002"/>
    </source>
</evidence>
<organism evidence="4 5">
    <name type="scientific">Lysinibacillus zambalensis</name>
    <dbReference type="NCBI Taxonomy" id="3160866"/>
    <lineage>
        <taxon>Bacteria</taxon>
        <taxon>Bacillati</taxon>
        <taxon>Bacillota</taxon>
        <taxon>Bacilli</taxon>
        <taxon>Bacillales</taxon>
        <taxon>Bacillaceae</taxon>
        <taxon>Lysinibacillus</taxon>
    </lineage>
</organism>
<dbReference type="InterPro" id="IPR016163">
    <property type="entry name" value="Ald_DH_C"/>
</dbReference>
<comment type="caution">
    <text evidence="4">The sequence shown here is derived from an EMBL/GenBank/DDBJ whole genome shotgun (WGS) entry which is preliminary data.</text>
</comment>
<dbReference type="Pfam" id="PF00171">
    <property type="entry name" value="Aldedh"/>
    <property type="match status" value="1"/>
</dbReference>
<name>A0ABV1MX68_9BACI</name>
<proteinExistence type="inferred from homology"/>
<evidence type="ECO:0000313" key="4">
    <source>
        <dbReference type="EMBL" id="MEQ6357107.1"/>
    </source>
</evidence>
<evidence type="ECO:0000313" key="5">
    <source>
        <dbReference type="Proteomes" id="UP001478862"/>
    </source>
</evidence>
<keyword evidence="5" id="KW-1185">Reference proteome</keyword>
<accession>A0ABV1MX68</accession>
<dbReference type="PANTHER" id="PTHR42991:SF1">
    <property type="entry name" value="ALDEHYDE DEHYDROGENASE"/>
    <property type="match status" value="1"/>
</dbReference>
<evidence type="ECO:0000256" key="1">
    <source>
        <dbReference type="ARBA" id="ARBA00009986"/>
    </source>
</evidence>
<reference evidence="4 5" key="1">
    <citation type="submission" date="2024-06" db="EMBL/GenBank/DDBJ databases">
        <title>Lysinibacillus zambalefons sp. nov., a Novel Firmicute Isolated from the Poon Bato Zambales Hyperalkaline Spring.</title>
        <authorList>
            <person name="Aja J.A."/>
            <person name="Lazaro J.E.H."/>
            <person name="Llorin L.D."/>
            <person name="Lim K.R."/>
            <person name="Teodosio J."/>
            <person name="Dalisay D.S."/>
        </authorList>
    </citation>
    <scope>NUCLEOTIDE SEQUENCE [LARGE SCALE GENOMIC DNA]</scope>
    <source>
        <strain evidence="4 5">M3</strain>
    </source>
</reference>
<dbReference type="InterPro" id="IPR051020">
    <property type="entry name" value="ALDH-related_metabolic_enz"/>
</dbReference>
<dbReference type="CDD" id="cd07149">
    <property type="entry name" value="ALDH_y4uC"/>
    <property type="match status" value="1"/>
</dbReference>
<dbReference type="InterPro" id="IPR016162">
    <property type="entry name" value="Ald_DH_N"/>
</dbReference>
<dbReference type="InterPro" id="IPR016161">
    <property type="entry name" value="Ald_DH/histidinol_DH"/>
</dbReference>
<keyword evidence="2" id="KW-0560">Oxidoreductase</keyword>
<dbReference type="EMBL" id="JBEGDG010000021">
    <property type="protein sequence ID" value="MEQ6357107.1"/>
    <property type="molecule type" value="Genomic_DNA"/>
</dbReference>
<feature type="domain" description="Aldehyde dehydrogenase" evidence="3">
    <location>
        <begin position="20"/>
        <end position="475"/>
    </location>
</feature>
<dbReference type="InterPro" id="IPR015590">
    <property type="entry name" value="Aldehyde_DH_dom"/>
</dbReference>
<dbReference type="SUPFAM" id="SSF53720">
    <property type="entry name" value="ALDH-like"/>
    <property type="match status" value="1"/>
</dbReference>
<gene>
    <name evidence="4" type="ORF">ABNX05_20975</name>
</gene>
<protein>
    <submittedName>
        <fullName evidence="4">Aldehyde dehydrogenase family protein</fullName>
    </submittedName>
</protein>
<evidence type="ECO:0000259" key="3">
    <source>
        <dbReference type="Pfam" id="PF00171"/>
    </source>
</evidence>
<dbReference type="Proteomes" id="UP001478862">
    <property type="component" value="Unassembled WGS sequence"/>
</dbReference>
<dbReference type="PANTHER" id="PTHR42991">
    <property type="entry name" value="ALDEHYDE DEHYDROGENASE"/>
    <property type="match status" value="1"/>
</dbReference>
<dbReference type="Gene3D" id="3.40.309.10">
    <property type="entry name" value="Aldehyde Dehydrogenase, Chain A, domain 2"/>
    <property type="match status" value="1"/>
</dbReference>
<dbReference type="Gene3D" id="3.40.605.10">
    <property type="entry name" value="Aldehyde Dehydrogenase, Chain A, domain 1"/>
    <property type="match status" value="1"/>
</dbReference>